<proteinExistence type="predicted"/>
<gene>
    <name evidence="2" type="ORF">IFR04_004353</name>
</gene>
<dbReference type="AlphaFoldDB" id="A0A8H8BSC1"/>
<dbReference type="EMBL" id="JAFJYH010000048">
    <property type="protein sequence ID" value="KAG4422452.1"/>
    <property type="molecule type" value="Genomic_DNA"/>
</dbReference>
<comment type="caution">
    <text evidence="2">The sequence shown here is derived from an EMBL/GenBank/DDBJ whole genome shotgun (WGS) entry which is preliminary data.</text>
</comment>
<feature type="region of interest" description="Disordered" evidence="1">
    <location>
        <begin position="273"/>
        <end position="298"/>
    </location>
</feature>
<evidence type="ECO:0000256" key="1">
    <source>
        <dbReference type="SAM" id="MobiDB-lite"/>
    </source>
</evidence>
<evidence type="ECO:0000313" key="3">
    <source>
        <dbReference type="Proteomes" id="UP000664132"/>
    </source>
</evidence>
<dbReference type="OrthoDB" id="4062651at2759"/>
<dbReference type="Proteomes" id="UP000664132">
    <property type="component" value="Unassembled WGS sequence"/>
</dbReference>
<sequence length="298" mass="34212">MPAAFTPETFKQANYWRKYRDPNSADYSMIDLTRLYCGVKHTPPAFAPPRTARRLSFPRIPGTVAAKPHVPDDDLIKAFMSKRIASLPIDFRKWKGVRVLGDGASAMAGLWESAYDFLDDPFTDEEREGFRRSGTEDYYPPLRTLLTFFEVQFTEEWDFSDYKESEVAGQYSFYTNVWDVRAIMYQLVTLSEGSSNHREPFMPDWNIALSRSPTYGLDIRAHEYSQTLTDLIFECLSEKPRCRPDLLGFKNRVTGGYSGAHVTDLTFEPYSDFEQSEPVASNPSGIREPKIHQVEFPS</sequence>
<accession>A0A8H8BSC1</accession>
<feature type="compositionally biased region" description="Basic and acidic residues" evidence="1">
    <location>
        <begin position="287"/>
        <end position="298"/>
    </location>
</feature>
<reference evidence="2" key="1">
    <citation type="submission" date="2021-02" db="EMBL/GenBank/DDBJ databases">
        <title>Genome sequence Cadophora malorum strain M34.</title>
        <authorList>
            <person name="Stefanovic E."/>
            <person name="Vu D."/>
            <person name="Scully C."/>
            <person name="Dijksterhuis J."/>
            <person name="Roader J."/>
            <person name="Houbraken J."/>
        </authorList>
    </citation>
    <scope>NUCLEOTIDE SEQUENCE</scope>
    <source>
        <strain evidence="2">M34</strain>
    </source>
</reference>
<keyword evidence="3" id="KW-1185">Reference proteome</keyword>
<protein>
    <recommendedName>
        <fullName evidence="4">Protein kinase domain-containing protein</fullName>
    </recommendedName>
</protein>
<name>A0A8H8BSC1_9HELO</name>
<evidence type="ECO:0008006" key="4">
    <source>
        <dbReference type="Google" id="ProtNLM"/>
    </source>
</evidence>
<evidence type="ECO:0000313" key="2">
    <source>
        <dbReference type="EMBL" id="KAG4422452.1"/>
    </source>
</evidence>
<organism evidence="2 3">
    <name type="scientific">Cadophora malorum</name>
    <dbReference type="NCBI Taxonomy" id="108018"/>
    <lineage>
        <taxon>Eukaryota</taxon>
        <taxon>Fungi</taxon>
        <taxon>Dikarya</taxon>
        <taxon>Ascomycota</taxon>
        <taxon>Pezizomycotina</taxon>
        <taxon>Leotiomycetes</taxon>
        <taxon>Helotiales</taxon>
        <taxon>Ploettnerulaceae</taxon>
        <taxon>Cadophora</taxon>
    </lineage>
</organism>